<dbReference type="Proteomes" id="UP000644548">
    <property type="component" value="Unassembled WGS sequence"/>
</dbReference>
<dbReference type="InterPro" id="IPR036390">
    <property type="entry name" value="WH_DNA-bd_sf"/>
</dbReference>
<dbReference type="SUPFAM" id="SSF46785">
    <property type="entry name" value="Winged helix' DNA-binding domain"/>
    <property type="match status" value="1"/>
</dbReference>
<protein>
    <recommendedName>
        <fullName evidence="1">HTH marR-type domain-containing protein</fullName>
    </recommendedName>
</protein>
<evidence type="ECO:0000313" key="2">
    <source>
        <dbReference type="EMBL" id="GGR86267.1"/>
    </source>
</evidence>
<keyword evidence="3" id="KW-1185">Reference proteome</keyword>
<reference evidence="3" key="1">
    <citation type="journal article" date="2019" name="Int. J. Syst. Evol. Microbiol.">
        <title>The Global Catalogue of Microorganisms (GCM) 10K type strain sequencing project: providing services to taxonomists for standard genome sequencing and annotation.</title>
        <authorList>
            <consortium name="The Broad Institute Genomics Platform"/>
            <consortium name="The Broad Institute Genome Sequencing Center for Infectious Disease"/>
            <person name="Wu L."/>
            <person name="Ma J."/>
        </authorList>
    </citation>
    <scope>NUCLEOTIDE SEQUENCE [LARGE SCALE GENOMIC DNA]</scope>
    <source>
        <strain evidence="3">JCM 31405</strain>
    </source>
</reference>
<dbReference type="InterPro" id="IPR036388">
    <property type="entry name" value="WH-like_DNA-bd_sf"/>
</dbReference>
<dbReference type="PANTHER" id="PTHR33164:SF43">
    <property type="entry name" value="HTH-TYPE TRANSCRIPTIONAL REPRESSOR YETL"/>
    <property type="match status" value="1"/>
</dbReference>
<dbReference type="Gene3D" id="1.10.10.10">
    <property type="entry name" value="Winged helix-like DNA-binding domain superfamily/Winged helix DNA-binding domain"/>
    <property type="match status" value="1"/>
</dbReference>
<dbReference type="InterPro" id="IPR011991">
    <property type="entry name" value="ArsR-like_HTH"/>
</dbReference>
<dbReference type="InterPro" id="IPR000835">
    <property type="entry name" value="HTH_MarR-typ"/>
</dbReference>
<name>A0ABQ2S4W2_9DEIO</name>
<accession>A0ABQ2S4W2</accession>
<evidence type="ECO:0000313" key="3">
    <source>
        <dbReference type="Proteomes" id="UP000644548"/>
    </source>
</evidence>
<proteinExistence type="predicted"/>
<organism evidence="2 3">
    <name type="scientific">Deinococcus sedimenti</name>
    <dbReference type="NCBI Taxonomy" id="1867090"/>
    <lineage>
        <taxon>Bacteria</taxon>
        <taxon>Thermotogati</taxon>
        <taxon>Deinococcota</taxon>
        <taxon>Deinococci</taxon>
        <taxon>Deinococcales</taxon>
        <taxon>Deinococcaceae</taxon>
        <taxon>Deinococcus</taxon>
    </lineage>
</organism>
<sequence>MPPGQPPPPDPADTGPAQLSPEHVQAAEAFGRTMKRLHRLISSRVMRGMQDELLEWDLSFSQITAMHQLRARAPMTVTQLSELTRLSVPAVSHLVERLVKRGLAQRTENPENRREKLVDLTDAGRDIVGRMDSEFVKAYVTAFQALQLDTVQAATLHLQRVLDELEPTYSCQEHP</sequence>
<dbReference type="SMART" id="SM00347">
    <property type="entry name" value="HTH_MARR"/>
    <property type="match status" value="1"/>
</dbReference>
<comment type="caution">
    <text evidence="2">The sequence shown here is derived from an EMBL/GenBank/DDBJ whole genome shotgun (WGS) entry which is preliminary data.</text>
</comment>
<feature type="domain" description="HTH marR-type" evidence="1">
    <location>
        <begin position="27"/>
        <end position="163"/>
    </location>
</feature>
<gene>
    <name evidence="2" type="ORF">GCM10008960_11780</name>
</gene>
<dbReference type="InterPro" id="IPR039422">
    <property type="entry name" value="MarR/SlyA-like"/>
</dbReference>
<evidence type="ECO:0000259" key="1">
    <source>
        <dbReference type="PROSITE" id="PS50995"/>
    </source>
</evidence>
<dbReference type="PANTHER" id="PTHR33164">
    <property type="entry name" value="TRANSCRIPTIONAL REGULATOR, MARR FAMILY"/>
    <property type="match status" value="1"/>
</dbReference>
<dbReference type="CDD" id="cd00090">
    <property type="entry name" value="HTH_ARSR"/>
    <property type="match status" value="1"/>
</dbReference>
<dbReference type="PRINTS" id="PR00598">
    <property type="entry name" value="HTHMARR"/>
</dbReference>
<dbReference type="Pfam" id="PF12802">
    <property type="entry name" value="MarR_2"/>
    <property type="match status" value="1"/>
</dbReference>
<dbReference type="PROSITE" id="PS50995">
    <property type="entry name" value="HTH_MARR_2"/>
    <property type="match status" value="1"/>
</dbReference>
<dbReference type="EMBL" id="BMQN01000001">
    <property type="protein sequence ID" value="GGR86267.1"/>
    <property type="molecule type" value="Genomic_DNA"/>
</dbReference>